<name>A0ABW2JIH6_9ACTN</name>
<reference evidence="2" key="1">
    <citation type="journal article" date="2019" name="Int. J. Syst. Evol. Microbiol.">
        <title>The Global Catalogue of Microorganisms (GCM) 10K type strain sequencing project: providing services to taxonomists for standard genome sequencing and annotation.</title>
        <authorList>
            <consortium name="The Broad Institute Genomics Platform"/>
            <consortium name="The Broad Institute Genome Sequencing Center for Infectious Disease"/>
            <person name="Wu L."/>
            <person name="Ma J."/>
        </authorList>
    </citation>
    <scope>NUCLEOTIDE SEQUENCE [LARGE SCALE GENOMIC DNA]</scope>
    <source>
        <strain evidence="2">SYNS20</strain>
    </source>
</reference>
<comment type="caution">
    <text evidence="1">The sequence shown here is derived from an EMBL/GenBank/DDBJ whole genome shotgun (WGS) entry which is preliminary data.</text>
</comment>
<protein>
    <submittedName>
        <fullName evidence="1">Tetratricopeptide repeat protein</fullName>
    </submittedName>
</protein>
<dbReference type="SUPFAM" id="SSF81901">
    <property type="entry name" value="HCP-like"/>
    <property type="match status" value="1"/>
</dbReference>
<evidence type="ECO:0000313" key="2">
    <source>
        <dbReference type="Proteomes" id="UP001596523"/>
    </source>
</evidence>
<dbReference type="Gene3D" id="1.25.40.10">
    <property type="entry name" value="Tetratricopeptide repeat domain"/>
    <property type="match status" value="1"/>
</dbReference>
<dbReference type="Proteomes" id="UP001596523">
    <property type="component" value="Unassembled WGS sequence"/>
</dbReference>
<sequence length="607" mass="64896">MAEYLASGPQVLSLWKRASRVRGNPRGAALVAAAVDLARTGLASAVPAESLERLHEYYLEEAGGLALRPEPLDEAWHWASEVVLGVTSPLIPARKGHWKPFDYLVSDTARRAEAMTLPEPVWGEALSVVENSRRISVSTMARAAGRPDIAISVVEPLAEVDDLDGLITLGALLFGEGDHQQAIANFWRAAELGDATGAHNLGAIEMDSGNLEDAIPWLELAIERGEIQSIGTLGMVYEKLGDGPRAVKLWKSGTAAGDAGSALHYSDWLRSQWKSDEALEALRVAAEGEIPFATLSYAGALLQRGETDDANAYISKAYEVASRQAYLGEAAGALMAGVTAYSTGNTEMGDIWWARAIEKGVEPDWFILDSPGGLPGLAHMAISRKTLDLLGEDEARTLMQGLWAKDCLECGHPLGSGVPALCIDDHHSWADARLFHFGICRYPVWNDSALVIVAKGSASSWISVTGPIPVKGTEGIVPALFVNPSLETSQLMADSAGRWSVTGAYGPRSRLAEMLKLRPLWKGLADAPSDNLAKGYVEAGEVAVATAHHVWSAPAAPEFINAVKHCGGLLLVLTSALGPGEATMETILELVQSWDAMTRWVELSETS</sequence>
<dbReference type="RefSeq" id="WP_381830255.1">
    <property type="nucleotide sequence ID" value="NZ_JBHTCF010000004.1"/>
</dbReference>
<dbReference type="InterPro" id="IPR011990">
    <property type="entry name" value="TPR-like_helical_dom_sf"/>
</dbReference>
<evidence type="ECO:0000313" key="1">
    <source>
        <dbReference type="EMBL" id="MFC7305137.1"/>
    </source>
</evidence>
<dbReference type="EMBL" id="JBHTCF010000004">
    <property type="protein sequence ID" value="MFC7305137.1"/>
    <property type="molecule type" value="Genomic_DNA"/>
</dbReference>
<keyword evidence="2" id="KW-1185">Reference proteome</keyword>
<organism evidence="1 2">
    <name type="scientific">Streptomyces monticola</name>
    <dbReference type="NCBI Taxonomy" id="2666263"/>
    <lineage>
        <taxon>Bacteria</taxon>
        <taxon>Bacillati</taxon>
        <taxon>Actinomycetota</taxon>
        <taxon>Actinomycetes</taxon>
        <taxon>Kitasatosporales</taxon>
        <taxon>Streptomycetaceae</taxon>
        <taxon>Streptomyces</taxon>
    </lineage>
</organism>
<accession>A0ABW2JIH6</accession>
<gene>
    <name evidence="1" type="ORF">ACFQVC_13010</name>
</gene>
<proteinExistence type="predicted"/>